<evidence type="ECO:0000256" key="3">
    <source>
        <dbReference type="ARBA" id="ARBA00022448"/>
    </source>
</evidence>
<evidence type="ECO:0000256" key="11">
    <source>
        <dbReference type="SAM" id="MobiDB-lite"/>
    </source>
</evidence>
<gene>
    <name evidence="13" type="ORF">DFQ59_101802</name>
</gene>
<keyword evidence="5 10" id="KW-0997">Cell inner membrane</keyword>
<evidence type="ECO:0000313" key="13">
    <source>
        <dbReference type="EMBL" id="RCX33498.1"/>
    </source>
</evidence>
<keyword evidence="3 10" id="KW-0813">Transport</keyword>
<comment type="caution">
    <text evidence="13">The sequence shown here is derived from an EMBL/GenBank/DDBJ whole genome shotgun (WGS) entry which is preliminary data.</text>
</comment>
<evidence type="ECO:0000256" key="8">
    <source>
        <dbReference type="ARBA" id="ARBA00022989"/>
    </source>
</evidence>
<sequence length="176" mass="18130">MPEPRTARIPETRPETGAARSTTAPARPRSAASTRTAGQQAPPPPAGTRAAEATPGAPTAPAPILPTAAGPAGPGPAPGLAAEVRRIIRLRLAGEFRYPVLARRRGWEGEVVLAFRVDADGRIGNVKVANSSGFGLLDSAARDALLRVAAVALADGRRPGTPLDLTLPVIYRLSEG</sequence>
<dbReference type="GO" id="GO:0098797">
    <property type="term" value="C:plasma membrane protein complex"/>
    <property type="evidence" value="ECO:0007669"/>
    <property type="project" value="TreeGrafter"/>
</dbReference>
<feature type="compositionally biased region" description="Low complexity" evidence="11">
    <location>
        <begin position="18"/>
        <end position="40"/>
    </location>
</feature>
<name>A0A369CJL8_9GAMM</name>
<dbReference type="InterPro" id="IPR037682">
    <property type="entry name" value="TonB_C"/>
</dbReference>
<dbReference type="Proteomes" id="UP000252707">
    <property type="component" value="Unassembled WGS sequence"/>
</dbReference>
<dbReference type="GO" id="GO:0030288">
    <property type="term" value="C:outer membrane-bounded periplasmic space"/>
    <property type="evidence" value="ECO:0007669"/>
    <property type="project" value="InterPro"/>
</dbReference>
<comment type="function">
    <text evidence="10">Interacts with outer membrane receptor proteins that carry out high-affinity binding and energy dependent uptake into the periplasmic space of specific substrates. It could act to transduce energy from the cytoplasmic membrane to specific energy-requiring processes in the outer membrane, resulting in the release into the periplasm of ligands bound by these outer membrane proteins.</text>
</comment>
<keyword evidence="14" id="KW-1185">Reference proteome</keyword>
<dbReference type="Pfam" id="PF03544">
    <property type="entry name" value="TonB_C"/>
    <property type="match status" value="1"/>
</dbReference>
<reference evidence="13 14" key="1">
    <citation type="submission" date="2018-07" db="EMBL/GenBank/DDBJ databases">
        <title>Genomic Encyclopedia of Type Strains, Phase IV (KMG-IV): sequencing the most valuable type-strain genomes for metagenomic binning, comparative biology and taxonomic classification.</title>
        <authorList>
            <person name="Goeker M."/>
        </authorList>
    </citation>
    <scope>NUCLEOTIDE SEQUENCE [LARGE SCALE GENOMIC DNA]</scope>
    <source>
        <strain evidence="13 14">DSM 26407</strain>
    </source>
</reference>
<keyword evidence="9" id="KW-0472">Membrane</keyword>
<keyword evidence="6" id="KW-0812">Transmembrane</keyword>
<dbReference type="GO" id="GO:0015891">
    <property type="term" value="P:siderophore transport"/>
    <property type="evidence" value="ECO:0007669"/>
    <property type="project" value="InterPro"/>
</dbReference>
<dbReference type="PROSITE" id="PS52015">
    <property type="entry name" value="TONB_CTD"/>
    <property type="match status" value="1"/>
</dbReference>
<keyword evidence="4 10" id="KW-1003">Cell membrane</keyword>
<keyword evidence="7 10" id="KW-0653">Protein transport</keyword>
<feature type="compositionally biased region" description="Basic and acidic residues" evidence="11">
    <location>
        <begin position="1"/>
        <end position="14"/>
    </location>
</feature>
<feature type="region of interest" description="Disordered" evidence="11">
    <location>
        <begin position="1"/>
        <end position="77"/>
    </location>
</feature>
<protein>
    <recommendedName>
        <fullName evidence="10">Protein TonB</fullName>
    </recommendedName>
</protein>
<evidence type="ECO:0000256" key="6">
    <source>
        <dbReference type="ARBA" id="ARBA00022692"/>
    </source>
</evidence>
<dbReference type="NCBIfam" id="TIGR01352">
    <property type="entry name" value="tonB_Cterm"/>
    <property type="match status" value="1"/>
</dbReference>
<dbReference type="PANTHER" id="PTHR33446">
    <property type="entry name" value="PROTEIN TONB-RELATED"/>
    <property type="match status" value="1"/>
</dbReference>
<dbReference type="InterPro" id="IPR003538">
    <property type="entry name" value="TonB"/>
</dbReference>
<keyword evidence="8" id="KW-1133">Transmembrane helix</keyword>
<dbReference type="GO" id="GO:0055085">
    <property type="term" value="P:transmembrane transport"/>
    <property type="evidence" value="ECO:0007669"/>
    <property type="project" value="InterPro"/>
</dbReference>
<proteinExistence type="inferred from homology"/>
<evidence type="ECO:0000256" key="10">
    <source>
        <dbReference type="RuleBase" id="RU362123"/>
    </source>
</evidence>
<comment type="subcellular location">
    <subcellularLocation>
        <location evidence="1 10">Cell inner membrane</location>
        <topology evidence="1 10">Single-pass membrane protein</topology>
        <orientation evidence="1 10">Periplasmic side</orientation>
    </subcellularLocation>
</comment>
<dbReference type="EMBL" id="QPJY01000001">
    <property type="protein sequence ID" value="RCX33498.1"/>
    <property type="molecule type" value="Genomic_DNA"/>
</dbReference>
<organism evidence="13 14">
    <name type="scientific">Thioalbus denitrificans</name>
    <dbReference type="NCBI Taxonomy" id="547122"/>
    <lineage>
        <taxon>Bacteria</taxon>
        <taxon>Pseudomonadati</taxon>
        <taxon>Pseudomonadota</taxon>
        <taxon>Gammaproteobacteria</taxon>
        <taxon>Chromatiales</taxon>
        <taxon>Ectothiorhodospiraceae</taxon>
        <taxon>Thioalbus</taxon>
    </lineage>
</organism>
<evidence type="ECO:0000256" key="5">
    <source>
        <dbReference type="ARBA" id="ARBA00022519"/>
    </source>
</evidence>
<feature type="compositionally biased region" description="Low complexity" evidence="11">
    <location>
        <begin position="47"/>
        <end position="57"/>
    </location>
</feature>
<evidence type="ECO:0000256" key="9">
    <source>
        <dbReference type="ARBA" id="ARBA00023136"/>
    </source>
</evidence>
<dbReference type="PANTHER" id="PTHR33446:SF2">
    <property type="entry name" value="PROTEIN TONB"/>
    <property type="match status" value="1"/>
</dbReference>
<dbReference type="GO" id="GO:0031992">
    <property type="term" value="F:energy transducer activity"/>
    <property type="evidence" value="ECO:0007669"/>
    <property type="project" value="InterPro"/>
</dbReference>
<dbReference type="OrthoDB" id="9792439at2"/>
<dbReference type="SUPFAM" id="SSF74653">
    <property type="entry name" value="TolA/TonB C-terminal domain"/>
    <property type="match status" value="1"/>
</dbReference>
<dbReference type="InterPro" id="IPR006260">
    <property type="entry name" value="TonB/TolA_C"/>
</dbReference>
<dbReference type="PRINTS" id="PR01374">
    <property type="entry name" value="TONBPROTEIN"/>
</dbReference>
<dbReference type="Gene3D" id="3.30.1150.10">
    <property type="match status" value="1"/>
</dbReference>
<dbReference type="InterPro" id="IPR051045">
    <property type="entry name" value="TonB-dependent_transducer"/>
</dbReference>
<feature type="domain" description="TonB C-terminal" evidence="12">
    <location>
        <begin position="83"/>
        <end position="176"/>
    </location>
</feature>
<dbReference type="AlphaFoldDB" id="A0A369CJL8"/>
<accession>A0A369CJL8</accession>
<comment type="similarity">
    <text evidence="2 10">Belongs to the TonB family.</text>
</comment>
<evidence type="ECO:0000256" key="4">
    <source>
        <dbReference type="ARBA" id="ARBA00022475"/>
    </source>
</evidence>
<dbReference type="GO" id="GO:0015031">
    <property type="term" value="P:protein transport"/>
    <property type="evidence" value="ECO:0007669"/>
    <property type="project" value="UniProtKB-UniRule"/>
</dbReference>
<evidence type="ECO:0000313" key="14">
    <source>
        <dbReference type="Proteomes" id="UP000252707"/>
    </source>
</evidence>
<keyword evidence="10" id="KW-0735">Signal-anchor</keyword>
<evidence type="ECO:0000256" key="2">
    <source>
        <dbReference type="ARBA" id="ARBA00006555"/>
    </source>
</evidence>
<evidence type="ECO:0000259" key="12">
    <source>
        <dbReference type="PROSITE" id="PS52015"/>
    </source>
</evidence>
<evidence type="ECO:0000256" key="1">
    <source>
        <dbReference type="ARBA" id="ARBA00004383"/>
    </source>
</evidence>
<evidence type="ECO:0000256" key="7">
    <source>
        <dbReference type="ARBA" id="ARBA00022927"/>
    </source>
</evidence>